<dbReference type="HAMAP" id="MF_01411">
    <property type="entry name" value="LPS_assembly_LptD"/>
    <property type="match status" value="1"/>
</dbReference>
<dbReference type="GO" id="GO:0009279">
    <property type="term" value="C:cell outer membrane"/>
    <property type="evidence" value="ECO:0007669"/>
    <property type="project" value="InterPro"/>
</dbReference>
<evidence type="ECO:0000313" key="1">
    <source>
        <dbReference type="EMBL" id="EAK1510312.1"/>
    </source>
</evidence>
<accession>A0A381CFT4</accession>
<dbReference type="Proteomes" id="UP000361993">
    <property type="component" value="Unassembled WGS sequence"/>
</dbReference>
<protein>
    <submittedName>
        <fullName evidence="1">LPS-assembly protein LptD</fullName>
    </submittedName>
</protein>
<reference evidence="1 2" key="1">
    <citation type="submission" date="2018-05" db="EMBL/GenBank/DDBJ databases">
        <authorList>
            <consortium name="GenomeTrakr network: Whole genome sequencing for foodborne pathogen traceback"/>
        </authorList>
    </citation>
    <scope>NUCLEOTIDE SEQUENCE [LARGE SCALE GENOMIC DNA]</scope>
    <source>
        <strain evidence="1 2">NC_C6016</strain>
    </source>
</reference>
<dbReference type="EMBL" id="AACDUL010000020">
    <property type="protein sequence ID" value="EAK1510312.1"/>
    <property type="molecule type" value="Genomic_DNA"/>
</dbReference>
<name>A0A381CFT4_CAMCO</name>
<dbReference type="PANTHER" id="PTHR30189">
    <property type="entry name" value="LPS-ASSEMBLY PROTEIN"/>
    <property type="match status" value="1"/>
</dbReference>
<dbReference type="PANTHER" id="PTHR30189:SF1">
    <property type="entry name" value="LPS-ASSEMBLY PROTEIN LPTD"/>
    <property type="match status" value="1"/>
</dbReference>
<gene>
    <name evidence="1" type="ORF">CJD00_08635</name>
</gene>
<dbReference type="InterPro" id="IPR050218">
    <property type="entry name" value="LptD"/>
</dbReference>
<organism evidence="1 2">
    <name type="scientific">Campylobacter coli</name>
    <dbReference type="NCBI Taxonomy" id="195"/>
    <lineage>
        <taxon>Bacteria</taxon>
        <taxon>Pseudomonadati</taxon>
        <taxon>Campylobacterota</taxon>
        <taxon>Epsilonproteobacteria</taxon>
        <taxon>Campylobacterales</taxon>
        <taxon>Campylobacteraceae</taxon>
        <taxon>Campylobacter</taxon>
    </lineage>
</organism>
<dbReference type="OrthoDB" id="9760225at2"/>
<comment type="caution">
    <text evidence="1">The sequence shown here is derived from an EMBL/GenBank/DDBJ whole genome shotgun (WGS) entry which is preliminary data.</text>
</comment>
<proteinExistence type="inferred from homology"/>
<dbReference type="GO" id="GO:0043165">
    <property type="term" value="P:Gram-negative-bacterium-type cell outer membrane assembly"/>
    <property type="evidence" value="ECO:0007669"/>
    <property type="project" value="InterPro"/>
</dbReference>
<evidence type="ECO:0000313" key="2">
    <source>
        <dbReference type="Proteomes" id="UP000361993"/>
    </source>
</evidence>
<sequence length="682" mass="80605">MWRKILFLSASLTLLNATQVDIYALDAKKQGDILTANDDVIIFSDFYFITANKAIYNEKTGDLELFGDVNILRGQNERSHSNYAKINLNSNEANFNNFFFSNNNLEVWFQSKTSYLDENVFKSEISAVSSCNVEDPDWEIRFSKGWLNRENNFVHLYNAKLYVKDFPIFYLPYFGFSADTHRQSGLLIPKIVLKNSEGLYYEQPIYIAPYENWDLELNPQIRTDRGFGLYSTLRFIDSPYSIGEVNLGAFRENSSYYHDENLKNQSHYGAELKYARNDLIKTLLGDNFQEGLWIDATYLNDIDYLNLGSRDYRDLNSLVTSKINYFLADENNYYGAYAKYYIDTSALNNDNTLQEYPSFQYHRFLNNFFDERLRYSFDASFHNFYRPVGPYANQLNLNLPISYHNAFFDDFLHFTFTERFYASFLNYSHYPQKDHEHYFRNTHDFNLYTDLSKAYDNFFHTLNFGLKYVLPGAKSGSISEDYLEEIDKEEEHLGFYTTQYFYNNEGQKKIKHRINIDYLNKQGEFDEISNLLSYYYNNNISFNSEIIYSDLQNRFTNIISQMEINPNPKFNWSFSHAYQNDEYGKYSFIGTRANYLANANYHLFGGIWFDTQRAHANMWELGYTFQRKCWNYSLMYRERIDPQLTSAGITAKNQSGIYFIFNFYPLGGVKYDFSLAETESKI</sequence>
<dbReference type="RefSeq" id="WP_002780186.1">
    <property type="nucleotide sequence ID" value="NZ_AP028407.1"/>
</dbReference>
<dbReference type="GO" id="GO:1990351">
    <property type="term" value="C:transporter complex"/>
    <property type="evidence" value="ECO:0007669"/>
    <property type="project" value="TreeGrafter"/>
</dbReference>
<dbReference type="STRING" id="195.ATE51_01076"/>
<dbReference type="AlphaFoldDB" id="A0A381CFT4"/>
<dbReference type="GO" id="GO:0015920">
    <property type="term" value="P:lipopolysaccharide transport"/>
    <property type="evidence" value="ECO:0007669"/>
    <property type="project" value="InterPro"/>
</dbReference>
<dbReference type="InterPro" id="IPR020889">
    <property type="entry name" value="LipoPS_assembly_LptD"/>
</dbReference>